<protein>
    <submittedName>
        <fullName evidence="2">Phosphofructokinase</fullName>
    </submittedName>
</protein>
<reference evidence="2 3" key="1">
    <citation type="journal article" date="2018" name="Mol. Plant">
        <title>The genome of Artemisia annua provides insight into the evolution of Asteraceae family and artemisinin biosynthesis.</title>
        <authorList>
            <person name="Shen Q."/>
            <person name="Zhang L."/>
            <person name="Liao Z."/>
            <person name="Wang S."/>
            <person name="Yan T."/>
            <person name="Shi P."/>
            <person name="Liu M."/>
            <person name="Fu X."/>
            <person name="Pan Q."/>
            <person name="Wang Y."/>
            <person name="Lv Z."/>
            <person name="Lu X."/>
            <person name="Zhang F."/>
            <person name="Jiang W."/>
            <person name="Ma Y."/>
            <person name="Chen M."/>
            <person name="Hao X."/>
            <person name="Li L."/>
            <person name="Tang Y."/>
            <person name="Lv G."/>
            <person name="Zhou Y."/>
            <person name="Sun X."/>
            <person name="Brodelius P.E."/>
            <person name="Rose J.K.C."/>
            <person name="Tang K."/>
        </authorList>
    </citation>
    <scope>NUCLEOTIDE SEQUENCE [LARGE SCALE GENOMIC DNA]</scope>
    <source>
        <strain evidence="3">cv. Huhao1</strain>
        <tissue evidence="2">Leaf</tissue>
    </source>
</reference>
<evidence type="ECO:0000313" key="2">
    <source>
        <dbReference type="EMBL" id="PWA64331.1"/>
    </source>
</evidence>
<keyword evidence="1" id="KW-0021">Allosteric enzyme</keyword>
<dbReference type="Gene3D" id="3.40.50.450">
    <property type="match status" value="1"/>
</dbReference>
<sequence length="220" mass="24180">MTLNFNQGLFGQGYLISQVRTYLDEGMDTDWMVHFSVMNICQRSGGVHMVGICGIWATVRELFDGVDMQLLEKEVNQSSTLLALYCRGYRGFYSKNTITLTPKFMNEIHKRRGTIIGTSQGGHDKPKIVDSIQDCSINQVIHKSFGFNTAVKDTQSVITAAHVEAESAENGIGVSNLWGATVKHLKNNGHMVIVVAEGAGKELLAAETLKTSTALHAHYS</sequence>
<evidence type="ECO:0000313" key="3">
    <source>
        <dbReference type="Proteomes" id="UP000245207"/>
    </source>
</evidence>
<comment type="caution">
    <text evidence="2">The sequence shown here is derived from an EMBL/GenBank/DDBJ whole genome shotgun (WGS) entry which is preliminary data.</text>
</comment>
<dbReference type="STRING" id="35608.A0A2U1MST9"/>
<dbReference type="SUPFAM" id="SSF53784">
    <property type="entry name" value="Phosphofructokinase"/>
    <property type="match status" value="1"/>
</dbReference>
<dbReference type="InterPro" id="IPR050929">
    <property type="entry name" value="PFKA"/>
</dbReference>
<organism evidence="2 3">
    <name type="scientific">Artemisia annua</name>
    <name type="common">Sweet wormwood</name>
    <dbReference type="NCBI Taxonomy" id="35608"/>
    <lineage>
        <taxon>Eukaryota</taxon>
        <taxon>Viridiplantae</taxon>
        <taxon>Streptophyta</taxon>
        <taxon>Embryophyta</taxon>
        <taxon>Tracheophyta</taxon>
        <taxon>Spermatophyta</taxon>
        <taxon>Magnoliopsida</taxon>
        <taxon>eudicotyledons</taxon>
        <taxon>Gunneridae</taxon>
        <taxon>Pentapetalae</taxon>
        <taxon>asterids</taxon>
        <taxon>campanulids</taxon>
        <taxon>Asterales</taxon>
        <taxon>Asteraceae</taxon>
        <taxon>Asteroideae</taxon>
        <taxon>Anthemideae</taxon>
        <taxon>Artemisiinae</taxon>
        <taxon>Artemisia</taxon>
    </lineage>
</organism>
<accession>A0A2U1MST9</accession>
<keyword evidence="2" id="KW-0418">Kinase</keyword>
<dbReference type="OrthoDB" id="1729697at2759"/>
<evidence type="ECO:0000256" key="1">
    <source>
        <dbReference type="ARBA" id="ARBA00022533"/>
    </source>
</evidence>
<dbReference type="Proteomes" id="UP000245207">
    <property type="component" value="Unassembled WGS sequence"/>
</dbReference>
<name>A0A2U1MST9_ARTAN</name>
<dbReference type="PANTHER" id="PTHR45770">
    <property type="entry name" value="ATP-DEPENDENT 6-PHOSPHOFRUCTOKINASE 1"/>
    <property type="match status" value="1"/>
</dbReference>
<dbReference type="AlphaFoldDB" id="A0A2U1MST9"/>
<keyword evidence="3" id="KW-1185">Reference proteome</keyword>
<proteinExistence type="predicted"/>
<dbReference type="GO" id="GO:0003872">
    <property type="term" value="F:6-phosphofructokinase activity"/>
    <property type="evidence" value="ECO:0007669"/>
    <property type="project" value="InterPro"/>
</dbReference>
<dbReference type="InterPro" id="IPR035966">
    <property type="entry name" value="PKF_sf"/>
</dbReference>
<gene>
    <name evidence="2" type="ORF">CTI12_AA346600</name>
</gene>
<keyword evidence="2" id="KW-0808">Transferase</keyword>
<dbReference type="EMBL" id="PKPP01004443">
    <property type="protein sequence ID" value="PWA64331.1"/>
    <property type="molecule type" value="Genomic_DNA"/>
</dbReference>